<evidence type="ECO:0000259" key="2">
    <source>
        <dbReference type="Pfam" id="PF01243"/>
    </source>
</evidence>
<evidence type="ECO:0000256" key="1">
    <source>
        <dbReference type="ARBA" id="ARBA00023002"/>
    </source>
</evidence>
<reference evidence="3" key="2">
    <citation type="journal article" date="2022" name="BMC Genomics">
        <title>Comparative genome analysis of mycobacteria focusing on tRNA and non-coding RNA.</title>
        <authorList>
            <person name="Behra P.R.K."/>
            <person name="Pettersson B.M.F."/>
            <person name="Ramesh M."/>
            <person name="Das S."/>
            <person name="Dasgupta S."/>
            <person name="Kirsebom L.A."/>
        </authorList>
    </citation>
    <scope>NUCLEOTIDE SEQUENCE</scope>
    <source>
        <strain evidence="3">DSM 44615</strain>
    </source>
</reference>
<name>A0A9X2YTQ1_9MYCO</name>
<dbReference type="Gene3D" id="2.30.110.10">
    <property type="entry name" value="Electron Transport, Fmn-binding Protein, Chain A"/>
    <property type="match status" value="1"/>
</dbReference>
<proteinExistence type="predicted"/>
<dbReference type="InterPro" id="IPR012349">
    <property type="entry name" value="Split_barrel_FMN-bd"/>
</dbReference>
<organism evidence="3 4">
    <name type="scientific">[Mycobacterium] manitobense</name>
    <dbReference type="NCBI Taxonomy" id="190147"/>
    <lineage>
        <taxon>Bacteria</taxon>
        <taxon>Bacillati</taxon>
        <taxon>Actinomycetota</taxon>
        <taxon>Actinomycetes</taxon>
        <taxon>Mycobacteriales</taxon>
        <taxon>Mycobacteriaceae</taxon>
        <taxon>Mycolicibacterium</taxon>
    </lineage>
</organism>
<comment type="caution">
    <text evidence="3">The sequence shown here is derived from an EMBL/GenBank/DDBJ whole genome shotgun (WGS) entry which is preliminary data.</text>
</comment>
<dbReference type="NCBIfam" id="TIGR03618">
    <property type="entry name" value="Rv1155_F420"/>
    <property type="match status" value="1"/>
</dbReference>
<dbReference type="RefSeq" id="WP_264015154.1">
    <property type="nucleotide sequence ID" value="NZ_JACKSJ010000221.1"/>
</dbReference>
<dbReference type="PANTHER" id="PTHR35176:SF6">
    <property type="entry name" value="HEME OXYGENASE HI_0854-RELATED"/>
    <property type="match status" value="1"/>
</dbReference>
<dbReference type="AlphaFoldDB" id="A0A9X2YTQ1"/>
<evidence type="ECO:0000313" key="4">
    <source>
        <dbReference type="Proteomes" id="UP001140293"/>
    </source>
</evidence>
<protein>
    <submittedName>
        <fullName evidence="3">PPOX class F420-dependent oxidoreductase</fullName>
    </submittedName>
</protein>
<dbReference type="SUPFAM" id="SSF50475">
    <property type="entry name" value="FMN-binding split barrel"/>
    <property type="match status" value="1"/>
</dbReference>
<dbReference type="GO" id="GO:0005829">
    <property type="term" value="C:cytosol"/>
    <property type="evidence" value="ECO:0007669"/>
    <property type="project" value="TreeGrafter"/>
</dbReference>
<dbReference type="EMBL" id="JACKSJ010000221">
    <property type="protein sequence ID" value="MCV7172999.1"/>
    <property type="molecule type" value="Genomic_DNA"/>
</dbReference>
<dbReference type="InterPro" id="IPR052019">
    <property type="entry name" value="F420H2_bilvrd_red/Heme_oxyg"/>
</dbReference>
<dbReference type="Proteomes" id="UP001140293">
    <property type="component" value="Unassembled WGS sequence"/>
</dbReference>
<dbReference type="PANTHER" id="PTHR35176">
    <property type="entry name" value="HEME OXYGENASE HI_0854-RELATED"/>
    <property type="match status" value="1"/>
</dbReference>
<evidence type="ECO:0000313" key="3">
    <source>
        <dbReference type="EMBL" id="MCV7172999.1"/>
    </source>
</evidence>
<keyword evidence="1" id="KW-0560">Oxidoreductase</keyword>
<dbReference type="InterPro" id="IPR019920">
    <property type="entry name" value="F420-binding_dom_put"/>
</dbReference>
<feature type="domain" description="Pyridoxamine 5'-phosphate oxidase N-terminal" evidence="2">
    <location>
        <begin position="19"/>
        <end position="135"/>
    </location>
</feature>
<accession>A0A9X2YTQ1</accession>
<keyword evidence="4" id="KW-1185">Reference proteome</keyword>
<dbReference type="GO" id="GO:0070967">
    <property type="term" value="F:coenzyme F420 binding"/>
    <property type="evidence" value="ECO:0007669"/>
    <property type="project" value="TreeGrafter"/>
</dbReference>
<gene>
    <name evidence="3" type="ORF">H7I41_24040</name>
</gene>
<dbReference type="Pfam" id="PF01243">
    <property type="entry name" value="PNPOx_N"/>
    <property type="match status" value="1"/>
</dbReference>
<reference evidence="3" key="1">
    <citation type="submission" date="2020-07" db="EMBL/GenBank/DDBJ databases">
        <authorList>
            <person name="Pettersson B.M.F."/>
            <person name="Behra P.R.K."/>
            <person name="Ramesh M."/>
            <person name="Das S."/>
            <person name="Dasgupta S."/>
            <person name="Kirsebom L.A."/>
        </authorList>
    </citation>
    <scope>NUCLEOTIDE SEQUENCE</scope>
    <source>
        <strain evidence="3">DSM 44615</strain>
    </source>
</reference>
<dbReference type="GO" id="GO:0016627">
    <property type="term" value="F:oxidoreductase activity, acting on the CH-CH group of donors"/>
    <property type="evidence" value="ECO:0007669"/>
    <property type="project" value="TreeGrafter"/>
</dbReference>
<dbReference type="InterPro" id="IPR011576">
    <property type="entry name" value="Pyridox_Oxase_N"/>
</dbReference>
<sequence length="137" mass="15463">MVSFDATPKVEVPDGYEHLLDLPLYGHLATVRPDGTPQVNPMWFAWDGELLRFTHTTKRQKYRNIAAQPAVAMSISDPNNPYRYLEVRGVVEEIVPDPTGAFYLHLNDRYSGPLTEPPADAQDRVILVVRPTGFSQQ</sequence>